<dbReference type="PANTHER" id="PTHR10196">
    <property type="entry name" value="SUGAR KINASE"/>
    <property type="match status" value="1"/>
</dbReference>
<dbReference type="InterPro" id="IPR000577">
    <property type="entry name" value="Carb_kinase_FGGY"/>
</dbReference>
<dbReference type="VEuPathDB" id="FungiDB:TRICI_006856"/>
<gene>
    <name evidence="13" type="ORF">TRICI_006856</name>
</gene>
<dbReference type="UniPathway" id="UPA00618">
    <property type="reaction ID" value="UER00672"/>
</dbReference>
<dbReference type="GO" id="GO:0004370">
    <property type="term" value="F:glycerol kinase activity"/>
    <property type="evidence" value="ECO:0007669"/>
    <property type="project" value="UniProtKB-EC"/>
</dbReference>
<comment type="caution">
    <text evidence="13">The sequence shown here is derived from an EMBL/GenBank/DDBJ whole genome shotgun (WGS) entry which is preliminary data.</text>
</comment>
<evidence type="ECO:0000256" key="8">
    <source>
        <dbReference type="ARBA" id="ARBA00022840"/>
    </source>
</evidence>
<evidence type="ECO:0000256" key="9">
    <source>
        <dbReference type="ARBA" id="ARBA00043149"/>
    </source>
</evidence>
<dbReference type="PROSITE" id="PS00445">
    <property type="entry name" value="FGGY_KINASES_2"/>
    <property type="match status" value="1"/>
</dbReference>
<sequence length="521" mass="57323">MGRYIGALDQGTTSTRFIVFDNRGAPLSVAQKEIRHYTPEPGMVEQNPEDYVKNAIECIDGAVEKLEGVSASEIECIGLTNQRETTIVWDRQTGKPLYNALVWSDSRTSDTARELSERPGADEVSKVCGLPISTYFAAVKIRWLLDNVDKVRETYDRGDLCFSTVDSWMIYRLTGEYCTDTTNASRSMLMDLETLQYSDRMKAFFGVEKLNLPEIRASSDDFGRLTASRLAGVPVTGCLGDQSSALVGQLGFHEGDVKNTYGTGCFLLYNTGHKPTRSDNGLISTVLFNRRVNGENRCLYALEGSIAVAGSVIKWFRNNVGLIELSSQIGDLANEVDDNGGVCFVTAFSGLFAPYWKPNATGTIVGLSQHTTKSHLARAAIEAVCFQTKALLDLMVQESSTRFSRLRVDGGMTSSNVAMQAQADILGKNTEVERPAMREPTALGAAIAAGLYVGIWDDLDHVEADLKDTMTRGGKTFTGQWSKSKVKREYHRFNAAVKAACVYGDELDKYEETDDEEEGDD</sequence>
<dbReference type="InterPro" id="IPR005999">
    <property type="entry name" value="Glycerol_kin"/>
</dbReference>
<dbReference type="NCBIfam" id="TIGR01311">
    <property type="entry name" value="glycerol_kin"/>
    <property type="match status" value="1"/>
</dbReference>
<dbReference type="CDD" id="cd07792">
    <property type="entry name" value="ASKHA_NBD_FGGY_GK1-3-like"/>
    <property type="match status" value="1"/>
</dbReference>
<protein>
    <recommendedName>
        <fullName evidence="3">glycerol kinase</fullName>
        <ecNumber evidence="3">2.7.1.30</ecNumber>
    </recommendedName>
    <alternativeName>
        <fullName evidence="9">ATP:glycerol 3-phosphotransferase</fullName>
    </alternativeName>
</protein>
<dbReference type="GO" id="GO:0005739">
    <property type="term" value="C:mitochondrion"/>
    <property type="evidence" value="ECO:0007669"/>
    <property type="project" value="TreeGrafter"/>
</dbReference>
<keyword evidence="5" id="KW-0547">Nucleotide-binding</keyword>
<evidence type="ECO:0000256" key="3">
    <source>
        <dbReference type="ARBA" id="ARBA00012099"/>
    </source>
</evidence>
<feature type="domain" description="Carbohydrate kinase FGGY N-terminal" evidence="11">
    <location>
        <begin position="4"/>
        <end position="248"/>
    </location>
</feature>
<dbReference type="FunFam" id="3.30.420.40:FF:000086">
    <property type="entry name" value="Glycerol kinase"/>
    <property type="match status" value="1"/>
</dbReference>
<evidence type="ECO:0000259" key="12">
    <source>
        <dbReference type="Pfam" id="PF02782"/>
    </source>
</evidence>
<evidence type="ECO:0000256" key="4">
    <source>
        <dbReference type="ARBA" id="ARBA00022679"/>
    </source>
</evidence>
<dbReference type="EMBL" id="SWFS01000576">
    <property type="protein sequence ID" value="KAA8896576.1"/>
    <property type="molecule type" value="Genomic_DNA"/>
</dbReference>
<evidence type="ECO:0000259" key="11">
    <source>
        <dbReference type="Pfam" id="PF00370"/>
    </source>
</evidence>
<accession>A0A642UC41</accession>
<dbReference type="Pfam" id="PF02782">
    <property type="entry name" value="FGGY_C"/>
    <property type="match status" value="1"/>
</dbReference>
<name>A0A642UC41_9ASCO</name>
<dbReference type="Gene3D" id="3.30.420.40">
    <property type="match status" value="2"/>
</dbReference>
<comment type="similarity">
    <text evidence="2 10">Belongs to the FGGY kinase family.</text>
</comment>
<evidence type="ECO:0000256" key="7">
    <source>
        <dbReference type="ARBA" id="ARBA00022798"/>
    </source>
</evidence>
<evidence type="ECO:0000313" key="14">
    <source>
        <dbReference type="Proteomes" id="UP000761534"/>
    </source>
</evidence>
<evidence type="ECO:0000256" key="5">
    <source>
        <dbReference type="ARBA" id="ARBA00022741"/>
    </source>
</evidence>
<evidence type="ECO:0000313" key="13">
    <source>
        <dbReference type="EMBL" id="KAA8896576.1"/>
    </source>
</evidence>
<comment type="pathway">
    <text evidence="1">Polyol metabolism; glycerol degradation via glycerol kinase pathway; sn-glycerol 3-phosphate from glycerol: step 1/1.</text>
</comment>
<keyword evidence="4 10" id="KW-0808">Transferase</keyword>
<keyword evidence="6 10" id="KW-0418">Kinase</keyword>
<dbReference type="Proteomes" id="UP000761534">
    <property type="component" value="Unassembled WGS sequence"/>
</dbReference>
<dbReference type="Pfam" id="PF00370">
    <property type="entry name" value="FGGY_N"/>
    <property type="match status" value="1"/>
</dbReference>
<evidence type="ECO:0000256" key="10">
    <source>
        <dbReference type="RuleBase" id="RU003733"/>
    </source>
</evidence>
<dbReference type="GO" id="GO:0005524">
    <property type="term" value="F:ATP binding"/>
    <property type="evidence" value="ECO:0007669"/>
    <property type="project" value="UniProtKB-KW"/>
</dbReference>
<dbReference type="GO" id="GO:0006641">
    <property type="term" value="P:triglyceride metabolic process"/>
    <property type="evidence" value="ECO:0007669"/>
    <property type="project" value="TreeGrafter"/>
</dbReference>
<feature type="domain" description="Carbohydrate kinase FGGY C-terminal" evidence="12">
    <location>
        <begin position="258"/>
        <end position="450"/>
    </location>
</feature>
<evidence type="ECO:0000256" key="2">
    <source>
        <dbReference type="ARBA" id="ARBA00009156"/>
    </source>
</evidence>
<dbReference type="InterPro" id="IPR042018">
    <property type="entry name" value="GK1-3_metazoan-type"/>
</dbReference>
<reference evidence="13" key="1">
    <citation type="journal article" date="2019" name="G3 (Bethesda)">
        <title>Genome Assemblies of Two Rare Opportunistic Yeast Pathogens: Diutina rugosa (syn. Candida rugosa) and Trichomonascus ciferrii (syn. Candida ciferrii).</title>
        <authorList>
            <person name="Mixao V."/>
            <person name="Saus E."/>
            <person name="Hansen A.P."/>
            <person name="Lass-Florl C."/>
            <person name="Gabaldon T."/>
        </authorList>
    </citation>
    <scope>NUCLEOTIDE SEQUENCE</scope>
    <source>
        <strain evidence="13">CBS 4856</strain>
    </source>
</reference>
<organism evidence="13 14">
    <name type="scientific">Trichomonascus ciferrii</name>
    <dbReference type="NCBI Taxonomy" id="44093"/>
    <lineage>
        <taxon>Eukaryota</taxon>
        <taxon>Fungi</taxon>
        <taxon>Dikarya</taxon>
        <taxon>Ascomycota</taxon>
        <taxon>Saccharomycotina</taxon>
        <taxon>Dipodascomycetes</taxon>
        <taxon>Dipodascales</taxon>
        <taxon>Trichomonascaceae</taxon>
        <taxon>Trichomonascus</taxon>
        <taxon>Trichomonascus ciferrii complex</taxon>
    </lineage>
</organism>
<keyword evidence="7" id="KW-0319">Glycerol metabolism</keyword>
<evidence type="ECO:0000256" key="1">
    <source>
        <dbReference type="ARBA" id="ARBA00005190"/>
    </source>
</evidence>
<dbReference type="SUPFAM" id="SSF53067">
    <property type="entry name" value="Actin-like ATPase domain"/>
    <property type="match status" value="2"/>
</dbReference>
<dbReference type="PANTHER" id="PTHR10196:SF69">
    <property type="entry name" value="GLYCEROL KINASE"/>
    <property type="match status" value="1"/>
</dbReference>
<keyword evidence="8" id="KW-0067">ATP-binding</keyword>
<dbReference type="OrthoDB" id="5422795at2759"/>
<keyword evidence="14" id="KW-1185">Reference proteome</keyword>
<dbReference type="AlphaFoldDB" id="A0A642UC41"/>
<dbReference type="EC" id="2.7.1.30" evidence="3"/>
<dbReference type="NCBIfam" id="NF000756">
    <property type="entry name" value="PRK00047.1"/>
    <property type="match status" value="1"/>
</dbReference>
<dbReference type="PIRSF" id="PIRSF000538">
    <property type="entry name" value="GlpK"/>
    <property type="match status" value="1"/>
</dbReference>
<dbReference type="InterPro" id="IPR018485">
    <property type="entry name" value="FGGY_C"/>
</dbReference>
<proteinExistence type="inferred from homology"/>
<evidence type="ECO:0000256" key="6">
    <source>
        <dbReference type="ARBA" id="ARBA00022777"/>
    </source>
</evidence>
<dbReference type="InterPro" id="IPR043129">
    <property type="entry name" value="ATPase_NBD"/>
</dbReference>
<dbReference type="InterPro" id="IPR018484">
    <property type="entry name" value="FGGY_N"/>
</dbReference>
<dbReference type="GO" id="GO:0019563">
    <property type="term" value="P:glycerol catabolic process"/>
    <property type="evidence" value="ECO:0007669"/>
    <property type="project" value="UniProtKB-UniPathway"/>
</dbReference>
<dbReference type="GO" id="GO:0046167">
    <property type="term" value="P:glycerol-3-phosphate biosynthetic process"/>
    <property type="evidence" value="ECO:0007669"/>
    <property type="project" value="TreeGrafter"/>
</dbReference>
<dbReference type="InterPro" id="IPR018483">
    <property type="entry name" value="Carb_kinase_FGGY_CS"/>
</dbReference>